<dbReference type="EMBL" id="VORV01000017">
    <property type="protein sequence ID" value="TXD75937.1"/>
    <property type="molecule type" value="Genomic_DNA"/>
</dbReference>
<dbReference type="OrthoDB" id="9803597at2"/>
<evidence type="ECO:0000313" key="15">
    <source>
        <dbReference type="Proteomes" id="UP000249115"/>
    </source>
</evidence>
<evidence type="ECO:0000256" key="8">
    <source>
        <dbReference type="ARBA" id="ARBA00023065"/>
    </source>
</evidence>
<evidence type="ECO:0000256" key="6">
    <source>
        <dbReference type="ARBA" id="ARBA00022989"/>
    </source>
</evidence>
<keyword evidence="4" id="KW-1003">Cell membrane</keyword>
<feature type="transmembrane region" description="Helical" evidence="12">
    <location>
        <begin position="117"/>
        <end position="141"/>
    </location>
</feature>
<evidence type="ECO:0000256" key="11">
    <source>
        <dbReference type="RuleBase" id="RU362091"/>
    </source>
</evidence>
<dbReference type="Proteomes" id="UP000249115">
    <property type="component" value="Unassembled WGS sequence"/>
</dbReference>
<keyword evidence="9 12" id="KW-0472">Membrane</keyword>
<feature type="transmembrane region" description="Helical" evidence="12">
    <location>
        <begin position="229"/>
        <end position="248"/>
    </location>
</feature>
<evidence type="ECO:0000256" key="12">
    <source>
        <dbReference type="SAM" id="Phobius"/>
    </source>
</evidence>
<keyword evidence="10" id="KW-0739">Sodium transport</keyword>
<feature type="transmembrane region" description="Helical" evidence="12">
    <location>
        <begin position="451"/>
        <end position="473"/>
    </location>
</feature>
<dbReference type="AlphaFoldDB" id="A0A2W7QTF9"/>
<dbReference type="Gene3D" id="1.20.1730.10">
    <property type="entry name" value="Sodium/glucose cotransporter"/>
    <property type="match status" value="1"/>
</dbReference>
<organism evidence="13 15">
    <name type="scientific">Algoriphagus ratkowskyi</name>
    <dbReference type="NCBI Taxonomy" id="57028"/>
    <lineage>
        <taxon>Bacteria</taxon>
        <taxon>Pseudomonadati</taxon>
        <taxon>Bacteroidota</taxon>
        <taxon>Cytophagia</taxon>
        <taxon>Cytophagales</taxon>
        <taxon>Cyclobacteriaceae</taxon>
        <taxon>Algoriphagus</taxon>
    </lineage>
</organism>
<proteinExistence type="inferred from homology"/>
<evidence type="ECO:0000256" key="4">
    <source>
        <dbReference type="ARBA" id="ARBA00022475"/>
    </source>
</evidence>
<dbReference type="CDD" id="cd11494">
    <property type="entry name" value="SLC5sbd_NIS-like_u2"/>
    <property type="match status" value="1"/>
</dbReference>
<keyword evidence="7" id="KW-0915">Sodium</keyword>
<comment type="subcellular location">
    <subcellularLocation>
        <location evidence="1">Cell membrane</location>
        <topology evidence="1">Multi-pass membrane protein</topology>
    </subcellularLocation>
</comment>
<dbReference type="Pfam" id="PF00474">
    <property type="entry name" value="SSF"/>
    <property type="match status" value="2"/>
</dbReference>
<dbReference type="PANTHER" id="PTHR42985:SF40">
    <property type="entry name" value="LD47995P-RELATED"/>
    <property type="match status" value="1"/>
</dbReference>
<accession>A0A2W7QTF9</accession>
<dbReference type="GO" id="GO:0015293">
    <property type="term" value="F:symporter activity"/>
    <property type="evidence" value="ECO:0007669"/>
    <property type="project" value="TreeGrafter"/>
</dbReference>
<dbReference type="GO" id="GO:0006814">
    <property type="term" value="P:sodium ion transport"/>
    <property type="evidence" value="ECO:0007669"/>
    <property type="project" value="UniProtKB-KW"/>
</dbReference>
<feature type="transmembrane region" description="Helical" evidence="12">
    <location>
        <begin position="6"/>
        <end position="22"/>
    </location>
</feature>
<feature type="transmembrane region" description="Helical" evidence="12">
    <location>
        <begin position="181"/>
        <end position="203"/>
    </location>
</feature>
<dbReference type="InterPro" id="IPR038377">
    <property type="entry name" value="Na/Glc_symporter_sf"/>
</dbReference>
<comment type="similarity">
    <text evidence="2 11">Belongs to the sodium:solute symporter (SSF) (TC 2.A.21) family.</text>
</comment>
<evidence type="ECO:0000256" key="2">
    <source>
        <dbReference type="ARBA" id="ARBA00006434"/>
    </source>
</evidence>
<feature type="transmembrane region" description="Helical" evidence="12">
    <location>
        <begin position="511"/>
        <end position="528"/>
    </location>
</feature>
<dbReference type="PANTHER" id="PTHR42985">
    <property type="entry name" value="SODIUM-COUPLED MONOCARBOXYLATE TRANSPORTER"/>
    <property type="match status" value="1"/>
</dbReference>
<keyword evidence="3" id="KW-0813">Transport</keyword>
<evidence type="ECO:0000256" key="7">
    <source>
        <dbReference type="ARBA" id="ARBA00023053"/>
    </source>
</evidence>
<feature type="transmembrane region" description="Helical" evidence="12">
    <location>
        <begin position="479"/>
        <end position="504"/>
    </location>
</feature>
<keyword evidence="8" id="KW-0406">Ion transport</keyword>
<reference evidence="14 16" key="2">
    <citation type="submission" date="2019-08" db="EMBL/GenBank/DDBJ databases">
        <title>Genome of Algoriphagus ratkowskyi IC026.</title>
        <authorList>
            <person name="Bowman J.P."/>
        </authorList>
    </citation>
    <scope>NUCLEOTIDE SEQUENCE [LARGE SCALE GENOMIC DNA]</scope>
    <source>
        <strain evidence="14 16">IC026</strain>
    </source>
</reference>
<evidence type="ECO:0000313" key="14">
    <source>
        <dbReference type="EMBL" id="TXD75937.1"/>
    </source>
</evidence>
<feature type="transmembrane region" description="Helical" evidence="12">
    <location>
        <begin position="147"/>
        <end position="169"/>
    </location>
</feature>
<dbReference type="InterPro" id="IPR051163">
    <property type="entry name" value="Sodium:Solute_Symporter_SSF"/>
</dbReference>
<evidence type="ECO:0000313" key="16">
    <source>
        <dbReference type="Proteomes" id="UP000321927"/>
    </source>
</evidence>
<evidence type="ECO:0000313" key="13">
    <source>
        <dbReference type="EMBL" id="PZX51271.1"/>
    </source>
</evidence>
<keyword evidence="6 12" id="KW-1133">Transmembrane helix</keyword>
<dbReference type="PROSITE" id="PS50283">
    <property type="entry name" value="NA_SOLUT_SYMP_3"/>
    <property type="match status" value="1"/>
</dbReference>
<feature type="transmembrane region" description="Helical" evidence="12">
    <location>
        <begin position="74"/>
        <end position="96"/>
    </location>
</feature>
<evidence type="ECO:0000256" key="3">
    <source>
        <dbReference type="ARBA" id="ARBA00022448"/>
    </source>
</evidence>
<dbReference type="InterPro" id="IPR001734">
    <property type="entry name" value="Na/solute_symporter"/>
</dbReference>
<evidence type="ECO:0000256" key="9">
    <source>
        <dbReference type="ARBA" id="ARBA00023136"/>
    </source>
</evidence>
<dbReference type="EMBL" id="QKZU01000019">
    <property type="protein sequence ID" value="PZX51271.1"/>
    <property type="molecule type" value="Genomic_DNA"/>
</dbReference>
<dbReference type="Proteomes" id="UP000321927">
    <property type="component" value="Unassembled WGS sequence"/>
</dbReference>
<comment type="caution">
    <text evidence="13">The sequence shown here is derived from an EMBL/GenBank/DDBJ whole genome shotgun (WGS) entry which is preliminary data.</text>
</comment>
<keyword evidence="16" id="KW-1185">Reference proteome</keyword>
<gene>
    <name evidence="14" type="ORF">ESW18_18480</name>
    <name evidence="13" type="ORF">LV84_03777</name>
</gene>
<dbReference type="RefSeq" id="WP_086502928.1">
    <property type="nucleotide sequence ID" value="NZ_MSSV01000022.1"/>
</dbReference>
<sequence>MSTLDWVVLFGTLALIVTYGIYKTYGPKSLDSYLRGKNSMNWWSIGLSIMATQASAITFLSTPGQAYEDGMRFIQFYFGLPLAMIVISVVFIPIYYKLKVYTAYEFLENRFDLKTRTLAALLFIIQRGLAAGITIYAPAIILSTLLGWNLTATNILIGSVVILYTVSGGTEAVSITQKQQMAVMMGGMVLAGIIVIQMLPISFQEAMHVAGKMDKLNMINLEFDISDRYNVWSGMTAAVFLFLSYFGTDQSQVQRYLSGQTLAQSRMGLIMNGFLKIPMQFIILFIGVMVFVFYQFFLPPVVFNTVQTDKLRQSEYAGEFEGLEADYAENFEQSKNSYLEMLDAIDQKDEGRETEIRERIGVLKSEQKAIRDEVKDLIVTNDPVAETRDTDYVFMRFVMDNLPKGIIGLLFAVIFSAAMSSTASELNALGSTTTIDLYKRSVKKEASDKHYLNSSKLFTAFWGLGAILFATYASLFENLIQAVNLLGSLFYGTILGIFLVAFFMKWVKGQAVFIAALMSQALVLFVHFSNGDMADGNLWDIGFLWYNPIGCLAVMLFAALIQLVIPPKHS</sequence>
<keyword evidence="5 12" id="KW-0812">Transmembrane</keyword>
<feature type="transmembrane region" description="Helical" evidence="12">
    <location>
        <begin position="42"/>
        <end position="62"/>
    </location>
</feature>
<protein>
    <submittedName>
        <fullName evidence="13">SSS family transporter</fullName>
    </submittedName>
    <submittedName>
        <fullName evidence="14">Sodium:solute symporter</fullName>
    </submittedName>
</protein>
<name>A0A2W7QTF9_9BACT</name>
<evidence type="ECO:0000256" key="1">
    <source>
        <dbReference type="ARBA" id="ARBA00004651"/>
    </source>
</evidence>
<reference evidence="13 15" key="1">
    <citation type="submission" date="2018-06" db="EMBL/GenBank/DDBJ databases">
        <title>Genomic Encyclopedia of Archaeal and Bacterial Type Strains, Phase II (KMG-II): from individual species to whole genera.</title>
        <authorList>
            <person name="Goeker M."/>
        </authorList>
    </citation>
    <scope>NUCLEOTIDE SEQUENCE [LARGE SCALE GENOMIC DNA]</scope>
    <source>
        <strain evidence="13 15">DSM 22686</strain>
    </source>
</reference>
<evidence type="ECO:0000256" key="10">
    <source>
        <dbReference type="ARBA" id="ARBA00023201"/>
    </source>
</evidence>
<feature type="transmembrane region" description="Helical" evidence="12">
    <location>
        <begin position="269"/>
        <end position="294"/>
    </location>
</feature>
<feature type="transmembrane region" description="Helical" evidence="12">
    <location>
        <begin position="406"/>
        <end position="430"/>
    </location>
</feature>
<feature type="transmembrane region" description="Helical" evidence="12">
    <location>
        <begin position="543"/>
        <end position="565"/>
    </location>
</feature>
<dbReference type="GO" id="GO:0005886">
    <property type="term" value="C:plasma membrane"/>
    <property type="evidence" value="ECO:0007669"/>
    <property type="project" value="UniProtKB-SubCell"/>
</dbReference>
<evidence type="ECO:0000256" key="5">
    <source>
        <dbReference type="ARBA" id="ARBA00022692"/>
    </source>
</evidence>